<keyword evidence="1" id="KW-1133">Transmembrane helix</keyword>
<dbReference type="EMBL" id="AP014924">
    <property type="protein sequence ID" value="BAS28501.1"/>
    <property type="molecule type" value="Genomic_DNA"/>
</dbReference>
<keyword evidence="3" id="KW-1185">Reference proteome</keyword>
<accession>A0A0K2SN10</accession>
<name>A0A0K2SN10_LIMPI</name>
<gene>
    <name evidence="2" type="ORF">LIP_2671</name>
</gene>
<keyword evidence="1" id="KW-0472">Membrane</keyword>
<dbReference type="Proteomes" id="UP000065807">
    <property type="component" value="Chromosome"/>
</dbReference>
<keyword evidence="1" id="KW-0812">Transmembrane</keyword>
<protein>
    <recommendedName>
        <fullName evidence="4">ABC transporter substrate-binding protein</fullName>
    </recommendedName>
</protein>
<dbReference type="InterPro" id="IPR050490">
    <property type="entry name" value="Bact_solute-bd_prot1"/>
</dbReference>
<dbReference type="OrthoDB" id="9782846at2"/>
<evidence type="ECO:0000313" key="2">
    <source>
        <dbReference type="EMBL" id="BAS28501.1"/>
    </source>
</evidence>
<reference evidence="3" key="2">
    <citation type="journal article" date="2016" name="Int. J. Syst. Evol. Microbiol.">
        <title>Complete genome sequence and cell structure of Limnochorda pilosa, a Gram-negative spore-former within the phylum Firmicutes.</title>
        <authorList>
            <person name="Watanabe M."/>
            <person name="Kojima H."/>
            <person name="Fukui M."/>
        </authorList>
    </citation>
    <scope>NUCLEOTIDE SEQUENCE [LARGE SCALE GENOMIC DNA]</scope>
    <source>
        <strain evidence="3">HC45</strain>
    </source>
</reference>
<dbReference type="AlphaFoldDB" id="A0A0K2SN10"/>
<feature type="transmembrane region" description="Helical" evidence="1">
    <location>
        <begin position="12"/>
        <end position="34"/>
    </location>
</feature>
<dbReference type="PANTHER" id="PTHR43649">
    <property type="entry name" value="ARABINOSE-BINDING PROTEIN-RELATED"/>
    <property type="match status" value="1"/>
</dbReference>
<dbReference type="PANTHER" id="PTHR43649:SF12">
    <property type="entry name" value="DIACETYLCHITOBIOSE BINDING PROTEIN DASA"/>
    <property type="match status" value="1"/>
</dbReference>
<reference evidence="3" key="1">
    <citation type="submission" date="2015-07" db="EMBL/GenBank/DDBJ databases">
        <title>Complete genome sequence and phylogenetic analysis of Limnochorda pilosa.</title>
        <authorList>
            <person name="Watanabe M."/>
            <person name="Kojima H."/>
            <person name="Fukui M."/>
        </authorList>
    </citation>
    <scope>NUCLEOTIDE SEQUENCE [LARGE SCALE GENOMIC DNA]</scope>
    <source>
        <strain evidence="3">HC45</strain>
    </source>
</reference>
<evidence type="ECO:0008006" key="4">
    <source>
        <dbReference type="Google" id="ProtNLM"/>
    </source>
</evidence>
<organism evidence="2 3">
    <name type="scientific">Limnochorda pilosa</name>
    <dbReference type="NCBI Taxonomy" id="1555112"/>
    <lineage>
        <taxon>Bacteria</taxon>
        <taxon>Bacillati</taxon>
        <taxon>Bacillota</taxon>
        <taxon>Limnochordia</taxon>
        <taxon>Limnochordales</taxon>
        <taxon>Limnochordaceae</taxon>
        <taxon>Limnochorda</taxon>
    </lineage>
</organism>
<dbReference type="STRING" id="1555112.LIP_2671"/>
<dbReference type="KEGG" id="lpil:LIP_2671"/>
<evidence type="ECO:0000313" key="3">
    <source>
        <dbReference type="Proteomes" id="UP000065807"/>
    </source>
</evidence>
<dbReference type="Gene3D" id="3.40.190.10">
    <property type="entry name" value="Periplasmic binding protein-like II"/>
    <property type="match status" value="1"/>
</dbReference>
<sequence>MGAARRIVRARSLAPWIALALLALVGGTAGWYVWLRTPPLVVGDVEIRPNAPIDPQRTYRLELWEENVVLSGAGTTYRTSLEERVEAFRKSYPNVTVDVELFPPGEAADRLQAALASGRPPDIYGSLTPRLYDRTYQVPVERFLPKPSREGMPTFLPSAWHALSAEGHVWGWPRWVRFVTWAGHRGLLASAGLDVDRAAREGWTTPEALSVLSQVGEGRLPGLLVHPTAPDLFQGLMVAAGQGSVLEAGSLAWTREAMADAASFLLAARERARMPRSLDTAARERVTRFAQGRAGAIAPVPPQLAAHLLRTLSTEGLVLLPPPRPEGAPLQVPGEVSAYLVFRQAPYAGDGQTRLAMELARFLIQSKDAWVSAQFPAVPALTEDLAIWRDEAPWNEAAGQALLGWADAAAYASLDPAEATVEAQVESQVLAPALQELWTSNDAAAWAEKLRRTLEDQVPEPGG</sequence>
<proteinExistence type="predicted"/>
<evidence type="ECO:0000256" key="1">
    <source>
        <dbReference type="SAM" id="Phobius"/>
    </source>
</evidence>
<dbReference type="SUPFAM" id="SSF53850">
    <property type="entry name" value="Periplasmic binding protein-like II"/>
    <property type="match status" value="1"/>
</dbReference>
<dbReference type="RefSeq" id="WP_068138944.1">
    <property type="nucleotide sequence ID" value="NZ_AP014924.1"/>
</dbReference>